<organism evidence="2 3">
    <name type="scientific">Pseudomonas oryzihabitans</name>
    <dbReference type="NCBI Taxonomy" id="47885"/>
    <lineage>
        <taxon>Bacteria</taxon>
        <taxon>Pseudomonadati</taxon>
        <taxon>Pseudomonadota</taxon>
        <taxon>Gammaproteobacteria</taxon>
        <taxon>Pseudomonadales</taxon>
        <taxon>Pseudomonadaceae</taxon>
        <taxon>Pseudomonas</taxon>
    </lineage>
</organism>
<keyword evidence="3" id="KW-1185">Reference proteome</keyword>
<evidence type="ECO:0008006" key="4">
    <source>
        <dbReference type="Google" id="ProtNLM"/>
    </source>
</evidence>
<dbReference type="RefSeq" id="WP_077172960.1">
    <property type="nucleotide sequence ID" value="NZ_MTLN01000008.1"/>
</dbReference>
<evidence type="ECO:0000313" key="3">
    <source>
        <dbReference type="Proteomes" id="UP000189310"/>
    </source>
</evidence>
<dbReference type="Proteomes" id="UP000189310">
    <property type="component" value="Unassembled WGS sequence"/>
</dbReference>
<reference evidence="2 3" key="1">
    <citation type="submission" date="2017-01" db="EMBL/GenBank/DDBJ databases">
        <title>Pseudomonas psychrotolerans genome sequencing and assembly.</title>
        <authorList>
            <person name="Vyas B."/>
            <person name="Mayilraj S."/>
        </authorList>
    </citation>
    <scope>NUCLEOTIDE SEQUENCE [LARGE SCALE GENOMIC DNA]</scope>
    <source>
        <strain evidence="2 3">SDS18</strain>
    </source>
</reference>
<dbReference type="EMBL" id="MTLN01000008">
    <property type="protein sequence ID" value="ONN70682.1"/>
    <property type="molecule type" value="Genomic_DNA"/>
</dbReference>
<accession>A0ABX3ISS4</accession>
<sequence length="99" mass="11189">MRKQHGPELKRRQVPITRCPDCRGQCVTAGLFHELPCTSCNATGWVDHATGQALPLEEIVFTLNHRLLHLEQQLATLQRTQPTQENNRRGAGFSHYTGD</sequence>
<feature type="region of interest" description="Disordered" evidence="1">
    <location>
        <begin position="78"/>
        <end position="99"/>
    </location>
</feature>
<protein>
    <recommendedName>
        <fullName evidence="4">Prophage PssSM-03</fullName>
    </recommendedName>
</protein>
<comment type="caution">
    <text evidence="2">The sequence shown here is derived from an EMBL/GenBank/DDBJ whole genome shotgun (WGS) entry which is preliminary data.</text>
</comment>
<name>A0ABX3ISS4_9PSED</name>
<proteinExistence type="predicted"/>
<evidence type="ECO:0000256" key="1">
    <source>
        <dbReference type="SAM" id="MobiDB-lite"/>
    </source>
</evidence>
<evidence type="ECO:0000313" key="2">
    <source>
        <dbReference type="EMBL" id="ONN70682.1"/>
    </source>
</evidence>
<gene>
    <name evidence="2" type="ORF">BVL52_20830</name>
</gene>